<dbReference type="Gene3D" id="2.60.40.10">
    <property type="entry name" value="Immunoglobulins"/>
    <property type="match status" value="1"/>
</dbReference>
<dbReference type="InterPro" id="IPR006048">
    <property type="entry name" value="A-amylase/branching_C"/>
</dbReference>
<dbReference type="GO" id="GO:0005737">
    <property type="term" value="C:cytoplasm"/>
    <property type="evidence" value="ECO:0007669"/>
    <property type="project" value="TreeGrafter"/>
</dbReference>
<dbReference type="Proteomes" id="UP000887561">
    <property type="component" value="Unplaced"/>
</dbReference>
<sequence length="575" mass="66410">MLVELPPLLDNLFKLDSWLKPYENEIIRRYREFNNKLSFIEQQCEGLDNFTQSYRQYGIHVENDNSVSCLEWAPGAESMALVGDFNNWDTNANIYENIGFGKWSLKIKPKTDGTCPIAHNSVLKVAVKKNGKFDYKLSPWANYVTCANDNIVFHQQFYNPPTKYSIKTSHPKKPKSLRIYEAHVGISGNEGKINSYRDFSENILPRIAKQGYNTIQLMAVMEHAYYASFGYQVTSFFAPSSRFGTPDDLKMLVDRAHQLGLIVLLDVVHSHASKNVEDGLNQWDGTDGGYFHNNVRGFHQLWDSRLFDYAEIETLRFLLSNLRWWIDEYGFDGFRFDVGNNSFIFPDVITIAEEVSGMPALCRPVSEGGQGFEMYENMSLIHSQLTPVIDRGIALHKLIRLITYGLGGEAWLNFMGNEFGHPEWLDFPRHGNNQSYHYCRRQWNLADDDNLRYKFLNDWDRSMNQLENNFGFLSKGPGYVSWKHEIDKIIAFERAGLLFIFNFHPTKSFSDYKFGIGEAGVYQLALNSDNEKFGGHNRLKEDQEYHTFAEGYAGRQNHLFAYIPSRVAIVLKKKE</sequence>
<dbReference type="GO" id="GO:0003844">
    <property type="term" value="F:1,4-alpha-glucan branching enzyme activity"/>
    <property type="evidence" value="ECO:0007669"/>
    <property type="project" value="UniProtKB-EC"/>
</dbReference>
<comment type="catalytic activity">
    <reaction evidence="1">
        <text>Transfers a segment of a (1-&gt;4)-alpha-D-glucan chain to a primary hydroxy group in a similar glucan chain.</text>
        <dbReference type="EC" id="2.4.1.18"/>
    </reaction>
</comment>
<reference evidence="9" key="1">
    <citation type="submission" date="2022-11" db="UniProtKB">
        <authorList>
            <consortium name="WormBaseParasite"/>
        </authorList>
    </citation>
    <scope>IDENTIFICATION</scope>
</reference>
<organism evidence="8 9">
    <name type="scientific">Meloidogyne javanica</name>
    <name type="common">Root-knot nematode worm</name>
    <dbReference type="NCBI Taxonomy" id="6303"/>
    <lineage>
        <taxon>Eukaryota</taxon>
        <taxon>Metazoa</taxon>
        <taxon>Ecdysozoa</taxon>
        <taxon>Nematoda</taxon>
        <taxon>Chromadorea</taxon>
        <taxon>Rhabditida</taxon>
        <taxon>Tylenchina</taxon>
        <taxon>Tylenchomorpha</taxon>
        <taxon>Tylenchoidea</taxon>
        <taxon>Meloidogynidae</taxon>
        <taxon>Meloidogyninae</taxon>
        <taxon>Meloidogyne</taxon>
        <taxon>Meloidogyne incognita group</taxon>
    </lineage>
</organism>
<dbReference type="InterPro" id="IPR013783">
    <property type="entry name" value="Ig-like_fold"/>
</dbReference>
<evidence type="ECO:0000259" key="7">
    <source>
        <dbReference type="SMART" id="SM00642"/>
    </source>
</evidence>
<dbReference type="InterPro" id="IPR006047">
    <property type="entry name" value="GH13_cat_dom"/>
</dbReference>
<dbReference type="SMART" id="SM00642">
    <property type="entry name" value="Aamy"/>
    <property type="match status" value="1"/>
</dbReference>
<dbReference type="GO" id="GO:0004553">
    <property type="term" value="F:hydrolase activity, hydrolyzing O-glycosyl compounds"/>
    <property type="evidence" value="ECO:0007669"/>
    <property type="project" value="InterPro"/>
</dbReference>
<dbReference type="SUPFAM" id="SSF51445">
    <property type="entry name" value="(Trans)glycosidases"/>
    <property type="match status" value="1"/>
</dbReference>
<accession>A0A915MB41</accession>
<evidence type="ECO:0000256" key="2">
    <source>
        <dbReference type="ARBA" id="ARBA00009000"/>
    </source>
</evidence>
<dbReference type="Pfam" id="PF00128">
    <property type="entry name" value="Alpha-amylase"/>
    <property type="match status" value="1"/>
</dbReference>
<dbReference type="Gene3D" id="3.20.20.80">
    <property type="entry name" value="Glycosidases"/>
    <property type="match status" value="1"/>
</dbReference>
<dbReference type="EC" id="2.4.1.18" evidence="3"/>
<dbReference type="SUPFAM" id="SSF81296">
    <property type="entry name" value="E set domains"/>
    <property type="match status" value="1"/>
</dbReference>
<dbReference type="Pfam" id="PF02922">
    <property type="entry name" value="CBM_48"/>
    <property type="match status" value="1"/>
</dbReference>
<evidence type="ECO:0000256" key="6">
    <source>
        <dbReference type="PIRSR" id="PIRSR000463-1"/>
    </source>
</evidence>
<evidence type="ECO:0000256" key="4">
    <source>
        <dbReference type="ARBA" id="ARBA00022676"/>
    </source>
</evidence>
<evidence type="ECO:0000256" key="1">
    <source>
        <dbReference type="ARBA" id="ARBA00000826"/>
    </source>
</evidence>
<keyword evidence="8" id="KW-1185">Reference proteome</keyword>
<comment type="similarity">
    <text evidence="2">Belongs to the glycosyl hydrolase 13 family. GlgB subfamily.</text>
</comment>
<dbReference type="InterPro" id="IPR004193">
    <property type="entry name" value="Glyco_hydro_13_N"/>
</dbReference>
<dbReference type="InterPro" id="IPR017853">
    <property type="entry name" value="GH"/>
</dbReference>
<dbReference type="CDD" id="cd02854">
    <property type="entry name" value="E_set_GBE_euk_N"/>
    <property type="match status" value="1"/>
</dbReference>
<feature type="active site" description="Proton donor" evidence="6">
    <location>
        <position position="353"/>
    </location>
</feature>
<dbReference type="Pfam" id="PF02806">
    <property type="entry name" value="Alpha-amylase_C"/>
    <property type="match status" value="1"/>
</dbReference>
<dbReference type="InterPro" id="IPR014756">
    <property type="entry name" value="Ig_E-set"/>
</dbReference>
<proteinExistence type="inferred from homology"/>
<dbReference type="GO" id="GO:0043169">
    <property type="term" value="F:cation binding"/>
    <property type="evidence" value="ECO:0007669"/>
    <property type="project" value="InterPro"/>
</dbReference>
<name>A0A915MB41_MELJA</name>
<dbReference type="InterPro" id="IPR013780">
    <property type="entry name" value="Glyco_hydro_b"/>
</dbReference>
<protein>
    <recommendedName>
        <fullName evidence="3">1,4-alpha-glucan branching enzyme</fullName>
        <ecNumber evidence="3">2.4.1.18</ecNumber>
    </recommendedName>
</protein>
<dbReference type="InterPro" id="IPR037439">
    <property type="entry name" value="Branching_enzy"/>
</dbReference>
<dbReference type="PANTHER" id="PTHR43651:SF3">
    <property type="entry name" value="1,4-ALPHA-GLUCAN-BRANCHING ENZYME"/>
    <property type="match status" value="1"/>
</dbReference>
<evidence type="ECO:0000313" key="9">
    <source>
        <dbReference type="WBParaSite" id="scaffold35395_cov295.g22464"/>
    </source>
</evidence>
<dbReference type="PANTHER" id="PTHR43651">
    <property type="entry name" value="1,4-ALPHA-GLUCAN-BRANCHING ENZYME"/>
    <property type="match status" value="1"/>
</dbReference>
<dbReference type="FunFam" id="2.60.40.1180:FF:000003">
    <property type="entry name" value="1,4-alpha-glucan-branching enzyme, chloroplastic/amyloplastic"/>
    <property type="match status" value="1"/>
</dbReference>
<dbReference type="PIRSF" id="PIRSF000463">
    <property type="entry name" value="GlgB"/>
    <property type="match status" value="1"/>
</dbReference>
<feature type="domain" description="Glycosyl hydrolase family 13 catalytic" evidence="7">
    <location>
        <begin position="190"/>
        <end position="566"/>
    </location>
</feature>
<keyword evidence="4" id="KW-0328">Glycosyltransferase</keyword>
<keyword evidence="5" id="KW-0808">Transferase</keyword>
<evidence type="ECO:0000256" key="3">
    <source>
        <dbReference type="ARBA" id="ARBA00012541"/>
    </source>
</evidence>
<feature type="active site" description="Nucleophile" evidence="6">
    <location>
        <position position="337"/>
    </location>
</feature>
<dbReference type="Gene3D" id="2.60.40.1180">
    <property type="entry name" value="Golgi alpha-mannosidase II"/>
    <property type="match status" value="1"/>
</dbReference>
<evidence type="ECO:0000256" key="5">
    <source>
        <dbReference type="ARBA" id="ARBA00022679"/>
    </source>
</evidence>
<dbReference type="AlphaFoldDB" id="A0A915MB41"/>
<dbReference type="GO" id="GO:0005978">
    <property type="term" value="P:glycogen biosynthetic process"/>
    <property type="evidence" value="ECO:0007669"/>
    <property type="project" value="InterPro"/>
</dbReference>
<dbReference type="WBParaSite" id="scaffold35395_cov295.g22464">
    <property type="protein sequence ID" value="scaffold35395_cov295.g22464"/>
    <property type="gene ID" value="scaffold35395_cov295.g22464"/>
</dbReference>
<evidence type="ECO:0000313" key="8">
    <source>
        <dbReference type="Proteomes" id="UP000887561"/>
    </source>
</evidence>
<dbReference type="SUPFAM" id="SSF51011">
    <property type="entry name" value="Glycosyl hydrolase domain"/>
    <property type="match status" value="1"/>
</dbReference>